<dbReference type="InterPro" id="IPR051098">
    <property type="entry name" value="NeuroDiff_E-box_TFs"/>
</dbReference>
<dbReference type="PANTHER" id="PTHR11793">
    <property type="entry name" value="BASIC HELIX-LOOP-HELIX TRANSCRIPTION FACTOR"/>
    <property type="match status" value="1"/>
</dbReference>
<reference evidence="9 10" key="1">
    <citation type="submission" date="2014-04" db="EMBL/GenBank/DDBJ databases">
        <title>Genome evolution of avian class.</title>
        <authorList>
            <person name="Zhang G."/>
            <person name="Li C."/>
        </authorList>
    </citation>
    <scope>NUCLEOTIDE SEQUENCE [LARGE SCALE GENOMIC DNA]</scope>
    <source>
        <strain evidence="9">BGI_N306</strain>
    </source>
</reference>
<feature type="region of interest" description="Disordered" evidence="7">
    <location>
        <begin position="407"/>
        <end position="470"/>
    </location>
</feature>
<dbReference type="GO" id="GO:0000981">
    <property type="term" value="F:DNA-binding transcription factor activity, RNA polymerase II-specific"/>
    <property type="evidence" value="ECO:0007669"/>
    <property type="project" value="TreeGrafter"/>
</dbReference>
<dbReference type="PROSITE" id="PS50888">
    <property type="entry name" value="BHLH"/>
    <property type="match status" value="1"/>
</dbReference>
<feature type="compositionally biased region" description="Low complexity" evidence="7">
    <location>
        <begin position="245"/>
        <end position="256"/>
    </location>
</feature>
<feature type="non-terminal residue" evidence="9">
    <location>
        <position position="1"/>
    </location>
</feature>
<feature type="region of interest" description="Disordered" evidence="7">
    <location>
        <begin position="1"/>
        <end position="163"/>
    </location>
</feature>
<feature type="non-terminal residue" evidence="9">
    <location>
        <position position="572"/>
    </location>
</feature>
<feature type="compositionally biased region" description="Polar residues" evidence="7">
    <location>
        <begin position="113"/>
        <end position="135"/>
    </location>
</feature>
<feature type="region of interest" description="Disordered" evidence="7">
    <location>
        <begin position="242"/>
        <end position="285"/>
    </location>
</feature>
<gene>
    <name evidence="9" type="ORF">N306_09267</name>
</gene>
<proteinExistence type="predicted"/>
<keyword evidence="10" id="KW-1185">Reference proteome</keyword>
<protein>
    <recommendedName>
        <fullName evidence="8">BHLH domain-containing protein</fullName>
    </recommendedName>
</protein>
<dbReference type="Pfam" id="PF00010">
    <property type="entry name" value="HLH"/>
    <property type="match status" value="1"/>
</dbReference>
<dbReference type="Proteomes" id="UP000053605">
    <property type="component" value="Unassembled WGS sequence"/>
</dbReference>
<dbReference type="GO" id="GO:0005667">
    <property type="term" value="C:transcription regulator complex"/>
    <property type="evidence" value="ECO:0007669"/>
    <property type="project" value="TreeGrafter"/>
</dbReference>
<dbReference type="GO" id="GO:0005634">
    <property type="term" value="C:nucleus"/>
    <property type="evidence" value="ECO:0007669"/>
    <property type="project" value="UniProtKB-SubCell"/>
</dbReference>
<evidence type="ECO:0000313" key="10">
    <source>
        <dbReference type="Proteomes" id="UP000053605"/>
    </source>
</evidence>
<dbReference type="SMART" id="SM00353">
    <property type="entry name" value="HLH"/>
    <property type="match status" value="1"/>
</dbReference>
<evidence type="ECO:0000256" key="2">
    <source>
        <dbReference type="ARBA" id="ARBA00022473"/>
    </source>
</evidence>
<dbReference type="CDD" id="cd18945">
    <property type="entry name" value="bHLH_E-protein_TCF4_E2-2"/>
    <property type="match status" value="1"/>
</dbReference>
<feature type="compositionally biased region" description="Basic and acidic residues" evidence="7">
    <location>
        <begin position="408"/>
        <end position="420"/>
    </location>
</feature>
<dbReference type="SUPFAM" id="SSF47459">
    <property type="entry name" value="HLH, helix-loop-helix DNA-binding domain"/>
    <property type="match status" value="1"/>
</dbReference>
<evidence type="ECO:0000259" key="8">
    <source>
        <dbReference type="PROSITE" id="PS50888"/>
    </source>
</evidence>
<dbReference type="STRING" id="30419.A0A091V8S7"/>
<dbReference type="InterPro" id="IPR036638">
    <property type="entry name" value="HLH_DNA-bd_sf"/>
</dbReference>
<feature type="compositionally biased region" description="Polar residues" evidence="7">
    <location>
        <begin position="257"/>
        <end position="285"/>
    </location>
</feature>
<keyword evidence="5" id="KW-0804">Transcription</keyword>
<dbReference type="PANTHER" id="PTHR11793:SF11">
    <property type="entry name" value="TRANSCRIPTION FACTOR 12"/>
    <property type="match status" value="1"/>
</dbReference>
<feature type="domain" description="BHLH" evidence="8">
    <location>
        <begin position="467"/>
        <end position="520"/>
    </location>
</feature>
<feature type="region of interest" description="Disordered" evidence="7">
    <location>
        <begin position="176"/>
        <end position="230"/>
    </location>
</feature>
<keyword evidence="4" id="KW-0238">DNA-binding</keyword>
<organism evidence="9 10">
    <name type="scientific">Opisthocomus hoazin</name>
    <name type="common">Hoatzin</name>
    <name type="synonym">Phasianus hoazin</name>
    <dbReference type="NCBI Taxonomy" id="30419"/>
    <lineage>
        <taxon>Eukaryota</taxon>
        <taxon>Metazoa</taxon>
        <taxon>Chordata</taxon>
        <taxon>Craniata</taxon>
        <taxon>Vertebrata</taxon>
        <taxon>Euteleostomi</taxon>
        <taxon>Archelosauria</taxon>
        <taxon>Archosauria</taxon>
        <taxon>Dinosauria</taxon>
        <taxon>Saurischia</taxon>
        <taxon>Theropoda</taxon>
        <taxon>Coelurosauria</taxon>
        <taxon>Aves</taxon>
        <taxon>Neognathae</taxon>
        <taxon>Neoaves</taxon>
        <taxon>Opisthocomiformes</taxon>
        <taxon>Opisthocomidae</taxon>
        <taxon>Opisthocomus</taxon>
    </lineage>
</organism>
<dbReference type="FunFam" id="4.10.280.10:FF:000001">
    <property type="entry name" value="Putative transcription factor 12"/>
    <property type="match status" value="1"/>
</dbReference>
<dbReference type="AlphaFoldDB" id="A0A091V8S7"/>
<dbReference type="GO" id="GO:0000785">
    <property type="term" value="C:chromatin"/>
    <property type="evidence" value="ECO:0007669"/>
    <property type="project" value="TreeGrafter"/>
</dbReference>
<feature type="compositionally biased region" description="Basic and acidic residues" evidence="7">
    <location>
        <begin position="458"/>
        <end position="470"/>
    </location>
</feature>
<keyword evidence="3" id="KW-0805">Transcription regulation</keyword>
<evidence type="ECO:0000256" key="4">
    <source>
        <dbReference type="ARBA" id="ARBA00023125"/>
    </source>
</evidence>
<evidence type="ECO:0000256" key="1">
    <source>
        <dbReference type="ARBA" id="ARBA00004123"/>
    </source>
</evidence>
<comment type="subcellular location">
    <subcellularLocation>
        <location evidence="1">Nucleus</location>
    </subcellularLocation>
</comment>
<evidence type="ECO:0000256" key="5">
    <source>
        <dbReference type="ARBA" id="ARBA00023163"/>
    </source>
</evidence>
<feature type="compositionally biased region" description="Low complexity" evidence="7">
    <location>
        <begin position="32"/>
        <end position="46"/>
    </location>
</feature>
<feature type="compositionally biased region" description="Basic and acidic residues" evidence="7">
    <location>
        <begin position="426"/>
        <end position="441"/>
    </location>
</feature>
<evidence type="ECO:0000256" key="3">
    <source>
        <dbReference type="ARBA" id="ARBA00023015"/>
    </source>
</evidence>
<keyword evidence="6" id="KW-0539">Nucleus</keyword>
<accession>A0A091V8S7</accession>
<dbReference type="Gene3D" id="4.10.280.10">
    <property type="entry name" value="Helix-loop-helix DNA-binding domain"/>
    <property type="match status" value="1"/>
</dbReference>
<evidence type="ECO:0000313" key="9">
    <source>
        <dbReference type="EMBL" id="KFQ99488.1"/>
    </source>
</evidence>
<dbReference type="GO" id="GO:0046983">
    <property type="term" value="F:protein dimerization activity"/>
    <property type="evidence" value="ECO:0007669"/>
    <property type="project" value="InterPro"/>
</dbReference>
<feature type="region of interest" description="Disordered" evidence="7">
    <location>
        <begin position="543"/>
        <end position="572"/>
    </location>
</feature>
<dbReference type="InterPro" id="IPR011598">
    <property type="entry name" value="bHLH_dom"/>
</dbReference>
<feature type="compositionally biased region" description="Low complexity" evidence="7">
    <location>
        <begin position="148"/>
        <end position="162"/>
    </location>
</feature>
<dbReference type="EMBL" id="KK733789">
    <property type="protein sequence ID" value="KFQ99488.1"/>
    <property type="molecule type" value="Genomic_DNA"/>
</dbReference>
<evidence type="ECO:0000256" key="7">
    <source>
        <dbReference type="SAM" id="MobiDB-lite"/>
    </source>
</evidence>
<evidence type="ECO:0000256" key="6">
    <source>
        <dbReference type="ARBA" id="ARBA00023242"/>
    </source>
</evidence>
<sequence length="572" mass="60973">IGKSSDRGPFPLYGRDTGLPGCQSSLLRSDMGLGSPGQLSSSGKPGTPYYPFSGTNQRRRPLHDSPALDPLQTKKVRKVPPGLPSSVYAPSPSSDDFNRESPSYPSPKPPSSMFASTFFMQDGTHNSSDLWSSSNGMSQPGYGGMLGGSSSHMSQSGSYGSLHTHDRLSYPPHSVSPTDINASLPPMSSFHRGSTSSSPYVAASHTPPVNGSDNILGNRGNGAGSSQTGDALGKALASIYSPDHTSSSFPSNPSTPVGSPSPLTGASQWSRSGGQAPSSPNYENSLHSLQSRMEDRLDRLDDAIHVLRNHAVGPSTSLSGGHADIHSLLGPSHNGPIGGLTSNYGASSLVTTSRQASMVMVVFKCVCVYAKQSSSAFHSCGTHAGLWLLAALSGGLQSQSVAIGPTEIKSEHKEKDENIHEPPSSDDMKSDDESSQKDIKVSSRGRTSSTNEDEDLNPEQKIEREKERRMANNARERLRVRDINEAFKELGRMCQLHLKSEKPQTKLLILHQAVAVILSLEQQVRERNLNPKAACLKRREEEKVSAVSAEPPTAHPGSHPGLSEATNPMGHM</sequence>
<keyword evidence="2" id="KW-0217">Developmental protein</keyword>
<dbReference type="GO" id="GO:0000978">
    <property type="term" value="F:RNA polymerase II cis-regulatory region sequence-specific DNA binding"/>
    <property type="evidence" value="ECO:0007669"/>
    <property type="project" value="TreeGrafter"/>
</dbReference>
<name>A0A091V8S7_OPIHO</name>
<dbReference type="PhylomeDB" id="A0A091V8S7"/>